<accession>A0A1V9A912</accession>
<comment type="caution">
    <text evidence="1">The sequence shown here is derived from an EMBL/GenBank/DDBJ whole genome shotgun (WGS) entry which is preliminary data.</text>
</comment>
<proteinExistence type="predicted"/>
<dbReference type="RefSeq" id="WP_024874104.1">
    <property type="nucleotide sequence ID" value="NZ_AZUM01000001.1"/>
</dbReference>
<name>A0A1V9A912_SACPI</name>
<sequence length="109" mass="12238">MTELTNFVLARLDDDERRYEDGVLPALDEAERRGRLRLLRSDDGSGLVLLPGPVQVAEERVPVPFPEKVAYLRREIREHADADTARLIASVYAAHPDWRGDWESASPGG</sequence>
<dbReference type="OrthoDB" id="3695784at2"/>
<reference evidence="1 2" key="1">
    <citation type="submission" date="2017-02" db="EMBL/GenBank/DDBJ databases">
        <title>Draft genome of Saccharomonospora sp. 154.</title>
        <authorList>
            <person name="Alonso-Carmona G.S."/>
            <person name="De La Haba R."/>
            <person name="Vera-Gargallo B."/>
            <person name="Sandoval-Trujillo A.H."/>
            <person name="Ramirez-Duran N."/>
            <person name="Ventosa A."/>
        </authorList>
    </citation>
    <scope>NUCLEOTIDE SEQUENCE [LARGE SCALE GENOMIC DNA]</scope>
    <source>
        <strain evidence="1 2">LRS4.154</strain>
    </source>
</reference>
<evidence type="ECO:0000313" key="2">
    <source>
        <dbReference type="Proteomes" id="UP000192591"/>
    </source>
</evidence>
<gene>
    <name evidence="1" type="ORF">B1813_03455</name>
</gene>
<dbReference type="Proteomes" id="UP000192591">
    <property type="component" value="Unassembled WGS sequence"/>
</dbReference>
<dbReference type="AlphaFoldDB" id="A0A1V9A912"/>
<protein>
    <submittedName>
        <fullName evidence="1">Uncharacterized protein</fullName>
    </submittedName>
</protein>
<dbReference type="EMBL" id="MWIH01000003">
    <property type="protein sequence ID" value="OQO93615.1"/>
    <property type="molecule type" value="Genomic_DNA"/>
</dbReference>
<evidence type="ECO:0000313" key="1">
    <source>
        <dbReference type="EMBL" id="OQO93615.1"/>
    </source>
</evidence>
<keyword evidence="2" id="KW-1185">Reference proteome</keyword>
<organism evidence="1 2">
    <name type="scientific">Saccharomonospora piscinae</name>
    <dbReference type="NCBI Taxonomy" id="687388"/>
    <lineage>
        <taxon>Bacteria</taxon>
        <taxon>Bacillati</taxon>
        <taxon>Actinomycetota</taxon>
        <taxon>Actinomycetes</taxon>
        <taxon>Pseudonocardiales</taxon>
        <taxon>Pseudonocardiaceae</taxon>
        <taxon>Saccharomonospora</taxon>
    </lineage>
</organism>
<dbReference type="STRING" id="1962155.B1813_03455"/>